<dbReference type="RefSeq" id="WP_203656948.1">
    <property type="nucleotide sequence ID" value="NZ_BONR01000005.1"/>
</dbReference>
<keyword evidence="3" id="KW-1185">Reference proteome</keyword>
<feature type="transmembrane region" description="Helical" evidence="1">
    <location>
        <begin position="79"/>
        <end position="98"/>
    </location>
</feature>
<evidence type="ECO:0000313" key="3">
    <source>
        <dbReference type="Proteomes" id="UP000652354"/>
    </source>
</evidence>
<evidence type="ECO:0008006" key="4">
    <source>
        <dbReference type="Google" id="ProtNLM"/>
    </source>
</evidence>
<feature type="transmembrane region" description="Helical" evidence="1">
    <location>
        <begin position="200"/>
        <end position="220"/>
    </location>
</feature>
<keyword evidence="1" id="KW-0472">Membrane</keyword>
<feature type="transmembrane region" description="Helical" evidence="1">
    <location>
        <begin position="54"/>
        <end position="72"/>
    </location>
</feature>
<gene>
    <name evidence="2" type="primary">yoaT</name>
    <name evidence="2" type="ORF">Dac01nite_22000</name>
</gene>
<comment type="caution">
    <text evidence="2">The sequence shown here is derived from an EMBL/GenBank/DDBJ whole genome shotgun (WGS) entry which is preliminary data.</text>
</comment>
<evidence type="ECO:0000313" key="2">
    <source>
        <dbReference type="EMBL" id="GIG55448.1"/>
    </source>
</evidence>
<feature type="transmembrane region" description="Helical" evidence="1">
    <location>
        <begin position="169"/>
        <end position="188"/>
    </location>
</feature>
<keyword evidence="1" id="KW-0812">Transmembrane</keyword>
<protein>
    <recommendedName>
        <fullName evidence="4">DUF817 domain-containing protein</fullName>
    </recommendedName>
</protein>
<feature type="transmembrane region" description="Helical" evidence="1">
    <location>
        <begin position="110"/>
        <end position="131"/>
    </location>
</feature>
<dbReference type="InterPro" id="IPR008535">
    <property type="entry name" value="DUF817"/>
</dbReference>
<feature type="transmembrane region" description="Helical" evidence="1">
    <location>
        <begin position="240"/>
        <end position="257"/>
    </location>
</feature>
<organism evidence="2 3">
    <name type="scientific">Demequina activiva</name>
    <dbReference type="NCBI Taxonomy" id="1582364"/>
    <lineage>
        <taxon>Bacteria</taxon>
        <taxon>Bacillati</taxon>
        <taxon>Actinomycetota</taxon>
        <taxon>Actinomycetes</taxon>
        <taxon>Micrococcales</taxon>
        <taxon>Demequinaceae</taxon>
        <taxon>Demequina</taxon>
    </lineage>
</organism>
<sequence>MTASPQTGVRARVSEELVLLRRFIVTQLQSLVFAILLFAAMAVTDVVELPIARYDALLVAGIAITLGLWWSGYETAREVGVIAAFHLLGLALEVFKVAQGSWTYPDEGVTMVAGVPLYSGFMYAAVGSYLCQAWRRFDLRITGYRSVLMAILAVAAYLNFFTHHWIWDLRWVIALAFVAAMWGTHVHYSIGPRRLRMPLAIAFVLIGFFLWAAENMGTFLGAWQYPDQADLWRAVHMGKLGSWALLVTLSFVIIASLKQYEGTFYGHPGDAPTVERADGDDHADR</sequence>
<name>A0A919Q6I0_9MICO</name>
<feature type="transmembrane region" description="Helical" evidence="1">
    <location>
        <begin position="20"/>
        <end position="42"/>
    </location>
</feature>
<dbReference type="Proteomes" id="UP000652354">
    <property type="component" value="Unassembled WGS sequence"/>
</dbReference>
<dbReference type="AlphaFoldDB" id="A0A919Q6I0"/>
<evidence type="ECO:0000256" key="1">
    <source>
        <dbReference type="SAM" id="Phobius"/>
    </source>
</evidence>
<dbReference type="EMBL" id="BONR01000005">
    <property type="protein sequence ID" value="GIG55448.1"/>
    <property type="molecule type" value="Genomic_DNA"/>
</dbReference>
<proteinExistence type="predicted"/>
<accession>A0A919Q6I0</accession>
<feature type="transmembrane region" description="Helical" evidence="1">
    <location>
        <begin position="143"/>
        <end position="163"/>
    </location>
</feature>
<reference evidence="2" key="1">
    <citation type="submission" date="2021-01" db="EMBL/GenBank/DDBJ databases">
        <title>Whole genome shotgun sequence of Demequina activiva NBRC 110675.</title>
        <authorList>
            <person name="Komaki H."/>
            <person name="Tamura T."/>
        </authorList>
    </citation>
    <scope>NUCLEOTIDE SEQUENCE</scope>
    <source>
        <strain evidence="2">NBRC 110675</strain>
    </source>
</reference>
<dbReference type="PIRSF" id="PIRSF009141">
    <property type="entry name" value="UCP009141"/>
    <property type="match status" value="1"/>
</dbReference>
<dbReference type="Pfam" id="PF05675">
    <property type="entry name" value="DUF817"/>
    <property type="match status" value="1"/>
</dbReference>
<keyword evidence="1" id="KW-1133">Transmembrane helix</keyword>